<evidence type="ECO:0000313" key="1">
    <source>
        <dbReference type="EMBL" id="XAO37582.1"/>
    </source>
</evidence>
<organism evidence="1">
    <name type="scientific">Muromegalovirus muridbeta1</name>
    <dbReference type="NCBI Taxonomy" id="3050323"/>
    <lineage>
        <taxon>Viruses</taxon>
        <taxon>Duplodnaviria</taxon>
        <taxon>Heunggongvirae</taxon>
        <taxon>Peploviricota</taxon>
        <taxon>Herviviricetes</taxon>
        <taxon>Herpesvirales</taxon>
        <taxon>Orthoherpesviridae</taxon>
        <taxon>Betaherpesvirinae</taxon>
        <taxon>Muromegalovirus</taxon>
    </lineage>
</organism>
<dbReference type="EMBL" id="PP756679">
    <property type="protein sequence ID" value="XAO37302.1"/>
    <property type="molecule type" value="Genomic_DNA"/>
</dbReference>
<proteinExistence type="predicted"/>
<dbReference type="EMBL" id="PP756681">
    <property type="protein sequence ID" value="XAO37582.1"/>
    <property type="molecule type" value="Genomic_DNA"/>
</dbReference>
<gene>
    <name evidence="1" type="primary">m136</name>
</gene>
<accession>A0AAU6W9U1</accession>
<dbReference type="EMBL" id="PP756680">
    <property type="protein sequence ID" value="XAO37442.1"/>
    <property type="molecule type" value="Genomic_DNA"/>
</dbReference>
<dbReference type="EMBL" id="PP756678">
    <property type="protein sequence ID" value="XAO37162.1"/>
    <property type="molecule type" value="Genomic_DNA"/>
</dbReference>
<sequence>MFLPTAAAWLFLAHGVASQITTTVSQTRGYTTARNKTYIEWCFRTNERFASLNVTWNRTLYDTEILFETSWTRFTTERCVARKLVGAEDAMIQILRFDPDDKNMEELRVKFEGTINHDSTGSFVSYINTQSGRWSVEKVMKVEISFVCELKVSEDAARYSCEPEGYGWLTKGYLTATVRVNGSEHSIHLPEPGGAYIEYERGSFLSGYLGPGGPLVTVTVLQPCPPREIDLIIELHPRYKLYQRFVIPERRGE</sequence>
<reference evidence="1" key="1">
    <citation type="submission" date="2024-05" db="EMBL/GenBank/DDBJ databases">
        <title>Fine-tuning the evolutionary stability and environmental longevity of recombinant transmissible vaccines.</title>
        <authorList>
            <person name="Chan B."/>
            <person name="Nuismer S.L."/>
            <person name="Nichols J."/>
            <person name="Davison A.J."/>
            <person name="Alqirbi H."/>
            <person name="Jarvis M.A."/>
            <person name="Redwood A.J."/>
        </authorList>
    </citation>
    <scope>NUCLEOTIDE SEQUENCE</scope>
    <source>
        <strain evidence="1">K181</strain>
    </source>
</reference>
<name>A0AAU6W9U1_9BETA</name>
<protein>
    <submittedName>
        <fullName evidence="1">Protein m136</fullName>
    </submittedName>
</protein>